<dbReference type="OMA" id="ASHISIM"/>
<dbReference type="HOGENOM" id="CLU_059210_0_0_1"/>
<feature type="domain" description="N-acetyltransferase" evidence="1">
    <location>
        <begin position="179"/>
        <end position="330"/>
    </location>
</feature>
<dbReference type="AlphaFoldDB" id="S7QLP8"/>
<dbReference type="InterPro" id="IPR016181">
    <property type="entry name" value="Acyl_CoA_acyltransferase"/>
</dbReference>
<evidence type="ECO:0000313" key="2">
    <source>
        <dbReference type="EMBL" id="EPQ60347.1"/>
    </source>
</evidence>
<dbReference type="eggNOG" id="ENOG502SI1K">
    <property type="taxonomic scope" value="Eukaryota"/>
</dbReference>
<reference evidence="2 3" key="1">
    <citation type="journal article" date="2012" name="Science">
        <title>The Paleozoic origin of enzymatic lignin decomposition reconstructed from 31 fungal genomes.</title>
        <authorList>
            <person name="Floudas D."/>
            <person name="Binder M."/>
            <person name="Riley R."/>
            <person name="Barry K."/>
            <person name="Blanchette R.A."/>
            <person name="Henrissat B."/>
            <person name="Martinez A.T."/>
            <person name="Otillar R."/>
            <person name="Spatafora J.W."/>
            <person name="Yadav J.S."/>
            <person name="Aerts A."/>
            <person name="Benoit I."/>
            <person name="Boyd A."/>
            <person name="Carlson A."/>
            <person name="Copeland A."/>
            <person name="Coutinho P.M."/>
            <person name="de Vries R.P."/>
            <person name="Ferreira P."/>
            <person name="Findley K."/>
            <person name="Foster B."/>
            <person name="Gaskell J."/>
            <person name="Glotzer D."/>
            <person name="Gorecki P."/>
            <person name="Heitman J."/>
            <person name="Hesse C."/>
            <person name="Hori C."/>
            <person name="Igarashi K."/>
            <person name="Jurgens J.A."/>
            <person name="Kallen N."/>
            <person name="Kersten P."/>
            <person name="Kohler A."/>
            <person name="Kuees U."/>
            <person name="Kumar T.K.A."/>
            <person name="Kuo A."/>
            <person name="LaButti K."/>
            <person name="Larrondo L.F."/>
            <person name="Lindquist E."/>
            <person name="Ling A."/>
            <person name="Lombard V."/>
            <person name="Lucas S."/>
            <person name="Lundell T."/>
            <person name="Martin R."/>
            <person name="McLaughlin D.J."/>
            <person name="Morgenstern I."/>
            <person name="Morin E."/>
            <person name="Murat C."/>
            <person name="Nagy L.G."/>
            <person name="Nolan M."/>
            <person name="Ohm R.A."/>
            <person name="Patyshakuliyeva A."/>
            <person name="Rokas A."/>
            <person name="Ruiz-Duenas F.J."/>
            <person name="Sabat G."/>
            <person name="Salamov A."/>
            <person name="Samejima M."/>
            <person name="Schmutz J."/>
            <person name="Slot J.C."/>
            <person name="St John F."/>
            <person name="Stenlid J."/>
            <person name="Sun H."/>
            <person name="Sun S."/>
            <person name="Syed K."/>
            <person name="Tsang A."/>
            <person name="Wiebenga A."/>
            <person name="Young D."/>
            <person name="Pisabarro A."/>
            <person name="Eastwood D.C."/>
            <person name="Martin F."/>
            <person name="Cullen D."/>
            <person name="Grigoriev I.V."/>
            <person name="Hibbett D.S."/>
        </authorList>
    </citation>
    <scope>NUCLEOTIDE SEQUENCE [LARGE SCALE GENOMIC DNA]</scope>
    <source>
        <strain evidence="2 3">ATCC 11539</strain>
    </source>
</reference>
<dbReference type="GO" id="GO:0016747">
    <property type="term" value="F:acyltransferase activity, transferring groups other than amino-acyl groups"/>
    <property type="evidence" value="ECO:0007669"/>
    <property type="project" value="InterPro"/>
</dbReference>
<dbReference type="InterPro" id="IPR000182">
    <property type="entry name" value="GNAT_dom"/>
</dbReference>
<dbReference type="PROSITE" id="PS51186">
    <property type="entry name" value="GNAT"/>
    <property type="match status" value="1"/>
</dbReference>
<dbReference type="STRING" id="670483.S7QLP8"/>
<dbReference type="SUPFAM" id="SSF55729">
    <property type="entry name" value="Acyl-CoA N-acyltransferases (Nat)"/>
    <property type="match status" value="1"/>
</dbReference>
<organism evidence="2 3">
    <name type="scientific">Gloeophyllum trabeum (strain ATCC 11539 / FP-39264 / Madison 617)</name>
    <name type="common">Brown rot fungus</name>
    <dbReference type="NCBI Taxonomy" id="670483"/>
    <lineage>
        <taxon>Eukaryota</taxon>
        <taxon>Fungi</taxon>
        <taxon>Dikarya</taxon>
        <taxon>Basidiomycota</taxon>
        <taxon>Agaricomycotina</taxon>
        <taxon>Agaricomycetes</taxon>
        <taxon>Gloeophyllales</taxon>
        <taxon>Gloeophyllaceae</taxon>
        <taxon>Gloeophyllum</taxon>
    </lineage>
</organism>
<dbReference type="InterPro" id="IPR013653">
    <property type="entry name" value="GCN5-like_dom"/>
</dbReference>
<dbReference type="EMBL" id="KB469296">
    <property type="protein sequence ID" value="EPQ60347.1"/>
    <property type="molecule type" value="Genomic_DNA"/>
</dbReference>
<dbReference type="KEGG" id="gtr:GLOTRDRAFT_52422"/>
<keyword evidence="3" id="KW-1185">Reference proteome</keyword>
<gene>
    <name evidence="2" type="ORF">GLOTRDRAFT_52422</name>
</gene>
<dbReference type="OrthoDB" id="5372118at2759"/>
<name>S7QLP8_GLOTA</name>
<dbReference type="Gene3D" id="3.40.630.30">
    <property type="match status" value="1"/>
</dbReference>
<accession>S7QLP8</accession>
<sequence length="339" mass="38485">MPISTSTIYSVTSYKSPAQFPPYVWDAFNLRERDANIMLPHALKCLDKEQLYGQYWIVCTTQPLHGSHSVDFILSCTTGPLGDYPIFIFSAVPFSQLAESYMIPRIEEMASRLHQLVPNERVFSIFAPKPITVAFAKRWCKFTGVQFASQPEYYAATFSHCTRRTFVKRRMTYVQGMSYKIRPAVEEDQAAIARLCRDFAATSEPFILSHEAAWREAGMLIHNGKIWVHEISEGGCATDIASIAAFTRESDRVAAITKVYTNPLWRQRGCAERLVRAVTEHLLRTKESVVLYVSHGNPAAKVYDRVGFVGLRGNAEQYEGVDPWLELGFDPKVTRLGHW</sequence>
<proteinExistence type="predicted"/>
<evidence type="ECO:0000313" key="3">
    <source>
        <dbReference type="Proteomes" id="UP000030669"/>
    </source>
</evidence>
<protein>
    <recommendedName>
        <fullName evidence="1">N-acetyltransferase domain-containing protein</fullName>
    </recommendedName>
</protein>
<dbReference type="Proteomes" id="UP000030669">
    <property type="component" value="Unassembled WGS sequence"/>
</dbReference>
<dbReference type="Pfam" id="PF08445">
    <property type="entry name" value="FR47"/>
    <property type="match status" value="1"/>
</dbReference>
<evidence type="ECO:0000259" key="1">
    <source>
        <dbReference type="PROSITE" id="PS51186"/>
    </source>
</evidence>
<dbReference type="GeneID" id="19306880"/>
<dbReference type="RefSeq" id="XP_007860349.1">
    <property type="nucleotide sequence ID" value="XM_007862158.1"/>
</dbReference>